<accession>A0A6J7S725</accession>
<proteinExistence type="predicted"/>
<protein>
    <submittedName>
        <fullName evidence="1">Unannotated protein</fullName>
    </submittedName>
</protein>
<dbReference type="AlphaFoldDB" id="A0A6J7S725"/>
<sequence length="110" mass="11857">MASTLLIAYSSPTSVADVAGFSQWYTELHIPEVRAAIPSISKVTRWQLTDPATGDKLNRFAAVYEIEEADVAVAAAGLFSAAAGFTQTEFMDREIDPPVLHWVSKTGPDA</sequence>
<reference evidence="1" key="1">
    <citation type="submission" date="2020-05" db="EMBL/GenBank/DDBJ databases">
        <authorList>
            <person name="Chiriac C."/>
            <person name="Salcher M."/>
            <person name="Ghai R."/>
            <person name="Kavagutti S V."/>
        </authorList>
    </citation>
    <scope>NUCLEOTIDE SEQUENCE</scope>
</reference>
<dbReference type="EMBL" id="CAFBPZ010000027">
    <property type="protein sequence ID" value="CAB5037134.1"/>
    <property type="molecule type" value="Genomic_DNA"/>
</dbReference>
<evidence type="ECO:0000313" key="1">
    <source>
        <dbReference type="EMBL" id="CAB5037134.1"/>
    </source>
</evidence>
<gene>
    <name evidence="1" type="ORF">UFOPK4237_00583</name>
</gene>
<organism evidence="1">
    <name type="scientific">freshwater metagenome</name>
    <dbReference type="NCBI Taxonomy" id="449393"/>
    <lineage>
        <taxon>unclassified sequences</taxon>
        <taxon>metagenomes</taxon>
        <taxon>ecological metagenomes</taxon>
    </lineage>
</organism>
<name>A0A6J7S725_9ZZZZ</name>